<dbReference type="AlphaFoldDB" id="A0A009HXC0"/>
<evidence type="ECO:0000313" key="3">
    <source>
        <dbReference type="EMBL" id="EXB07595.1"/>
    </source>
</evidence>
<dbReference type="EMBL" id="JEWH01000002">
    <property type="protein sequence ID" value="EXB07595.1"/>
    <property type="molecule type" value="Genomic_DNA"/>
</dbReference>
<comment type="caution">
    <text evidence="3">The sequence shown here is derived from an EMBL/GenBank/DDBJ whole genome shotgun (WGS) entry which is preliminary data.</text>
</comment>
<feature type="signal peptide" evidence="2">
    <location>
        <begin position="1"/>
        <end position="24"/>
    </location>
</feature>
<feature type="chain" id="PRO_5001446416" evidence="2">
    <location>
        <begin position="25"/>
        <end position="59"/>
    </location>
</feature>
<accession>A0A009HXC0</accession>
<name>A0A009HXC0_ACIB9</name>
<feature type="transmembrane region" description="Helical" evidence="1">
    <location>
        <begin position="40"/>
        <end position="58"/>
    </location>
</feature>
<gene>
    <name evidence="3" type="primary">actP</name>
    <name evidence="3" type="ORF">J512_0416</name>
</gene>
<feature type="non-terminal residue" evidence="3">
    <location>
        <position position="59"/>
    </location>
</feature>
<evidence type="ECO:0000256" key="2">
    <source>
        <dbReference type="SAM" id="SignalP"/>
    </source>
</evidence>
<proteinExistence type="predicted"/>
<keyword evidence="1" id="KW-0472">Membrane</keyword>
<reference evidence="3 4" key="1">
    <citation type="submission" date="2014-02" db="EMBL/GenBank/DDBJ databases">
        <title>Comparative genomics and transcriptomics to identify genetic mechanisms underlying the emergence of carbapenem resistant Acinetobacter baumannii (CRAb).</title>
        <authorList>
            <person name="Harris A.D."/>
            <person name="Johnson K.J."/>
            <person name="George J."/>
            <person name="Shefchek K."/>
            <person name="Daugherty S.C."/>
            <person name="Parankush S."/>
            <person name="Sadzewicz L."/>
            <person name="Tallon L."/>
            <person name="Sengamalay N."/>
            <person name="Hazen T.H."/>
            <person name="Rasko D.A."/>
        </authorList>
    </citation>
    <scope>NUCLEOTIDE SEQUENCE [LARGE SCALE GENOMIC DNA]</scope>
    <source>
        <strain evidence="3 4">1295743</strain>
    </source>
</reference>
<dbReference type="Proteomes" id="UP000020595">
    <property type="component" value="Unassembled WGS sequence"/>
</dbReference>
<organism evidence="3 4">
    <name type="scientific">Acinetobacter baumannii (strain 1295743)</name>
    <dbReference type="NCBI Taxonomy" id="1310613"/>
    <lineage>
        <taxon>Bacteria</taxon>
        <taxon>Pseudomonadati</taxon>
        <taxon>Pseudomonadota</taxon>
        <taxon>Gammaproteobacteria</taxon>
        <taxon>Moraxellales</taxon>
        <taxon>Moraxellaceae</taxon>
        <taxon>Acinetobacter</taxon>
        <taxon>Acinetobacter calcoaceticus/baumannii complex</taxon>
    </lineage>
</organism>
<keyword evidence="2" id="KW-0732">Signal</keyword>
<evidence type="ECO:0000256" key="1">
    <source>
        <dbReference type="SAM" id="Phobius"/>
    </source>
</evidence>
<protein>
    <submittedName>
        <fullName evidence="3">Acetate permease domain protein</fullName>
    </submittedName>
</protein>
<keyword evidence="1" id="KW-1133">Transmembrane helix</keyword>
<sequence>MKWNSFKAKALLAAASLYSTVVMASPDLGEAEQQATNWHAIIMFIIFVGFTLFITKWAA</sequence>
<evidence type="ECO:0000313" key="4">
    <source>
        <dbReference type="Proteomes" id="UP000020595"/>
    </source>
</evidence>
<keyword evidence="1" id="KW-0812">Transmembrane</keyword>